<organism evidence="1 2">
    <name type="scientific">Hemibagrus guttatus</name>
    <dbReference type="NCBI Taxonomy" id="175788"/>
    <lineage>
        <taxon>Eukaryota</taxon>
        <taxon>Metazoa</taxon>
        <taxon>Chordata</taxon>
        <taxon>Craniata</taxon>
        <taxon>Vertebrata</taxon>
        <taxon>Euteleostomi</taxon>
        <taxon>Actinopterygii</taxon>
        <taxon>Neopterygii</taxon>
        <taxon>Teleostei</taxon>
        <taxon>Ostariophysi</taxon>
        <taxon>Siluriformes</taxon>
        <taxon>Bagridae</taxon>
        <taxon>Hemibagrus</taxon>
    </lineage>
</organism>
<name>A0AAE0VCM9_9TELE</name>
<dbReference type="EMBL" id="JAUCMX010000001">
    <property type="protein sequence ID" value="KAK3556504.1"/>
    <property type="molecule type" value="Genomic_DNA"/>
</dbReference>
<accession>A0AAE0VCM9</accession>
<evidence type="ECO:0000313" key="2">
    <source>
        <dbReference type="Proteomes" id="UP001274896"/>
    </source>
</evidence>
<evidence type="ECO:0000313" key="1">
    <source>
        <dbReference type="EMBL" id="KAK3556504.1"/>
    </source>
</evidence>
<dbReference type="Proteomes" id="UP001274896">
    <property type="component" value="Unassembled WGS sequence"/>
</dbReference>
<dbReference type="AlphaFoldDB" id="A0AAE0VCM9"/>
<comment type="caution">
    <text evidence="1">The sequence shown here is derived from an EMBL/GenBank/DDBJ whole genome shotgun (WGS) entry which is preliminary data.</text>
</comment>
<keyword evidence="2" id="KW-1185">Reference proteome</keyword>
<reference evidence="1" key="1">
    <citation type="submission" date="2023-06" db="EMBL/GenBank/DDBJ databases">
        <title>Male Hemibagrus guttatus genome.</title>
        <authorList>
            <person name="Bian C."/>
        </authorList>
    </citation>
    <scope>NUCLEOTIDE SEQUENCE</scope>
    <source>
        <strain evidence="1">Male_cb2023</strain>
        <tissue evidence="1">Muscle</tissue>
    </source>
</reference>
<gene>
    <name evidence="1" type="ORF">QTP70_008303</name>
</gene>
<proteinExistence type="predicted"/>
<protein>
    <submittedName>
        <fullName evidence="1">Uncharacterized protein</fullName>
    </submittedName>
</protein>
<sequence>MLRFSLGVTRLDRIRNEFIRGTAHVGRLGDKVREDRLRWFGHVQRRESGPEVKPKSDWCHYEQVSGVGENKQIITWECFNELLGKTNEMFKKYKVQGYGGSGNYYRNTGCDAGIHPRWGNSPQQDTMQIHIHTLIYIHG</sequence>